<reference evidence="4 5" key="1">
    <citation type="submission" date="2019-05" db="EMBL/GenBank/DDBJ databases">
        <title>Emergence of the Ug99 lineage of the wheat stem rust pathogen through somatic hybridization.</title>
        <authorList>
            <person name="Li F."/>
            <person name="Upadhyaya N.M."/>
            <person name="Sperschneider J."/>
            <person name="Matny O."/>
            <person name="Nguyen-Phuc H."/>
            <person name="Mago R."/>
            <person name="Raley C."/>
            <person name="Miller M.E."/>
            <person name="Silverstein K.A.T."/>
            <person name="Henningsen E."/>
            <person name="Hirsch C.D."/>
            <person name="Visser B."/>
            <person name="Pretorius Z.A."/>
            <person name="Steffenson B.J."/>
            <person name="Schwessinger B."/>
            <person name="Dodds P.N."/>
            <person name="Figueroa M."/>
        </authorList>
    </citation>
    <scope>NUCLEOTIDE SEQUENCE [LARGE SCALE GENOMIC DNA]</scope>
    <source>
        <strain evidence="4">21-0</strain>
    </source>
</reference>
<evidence type="ECO:0000256" key="1">
    <source>
        <dbReference type="SAM" id="Coils"/>
    </source>
</evidence>
<keyword evidence="1" id="KW-0175">Coiled coil</keyword>
<gene>
    <name evidence="4" type="ORF">PGT21_029555</name>
</gene>
<dbReference type="InterPro" id="IPR040521">
    <property type="entry name" value="KDZ"/>
</dbReference>
<feature type="coiled-coil region" evidence="1">
    <location>
        <begin position="633"/>
        <end position="660"/>
    </location>
</feature>
<dbReference type="AlphaFoldDB" id="A0A5B0QCG5"/>
<keyword evidence="5" id="KW-1185">Reference proteome</keyword>
<sequence>MVISIKVEKPLVSGTRAQRLRRMRKADQIAATRARFYGEQVDNQQNQHHHSVDSPMLGHDGFSEVDGTGTDGYETLLPEEPDDDLDWITLDEPAETDFDRAVHADKERWQQQAKEHNWNTIIEKLHAFYLDLKAQTKNWTNSEACTDFSRCICPPQTLRKRMVDQVDLFAQYRVEVPFCRCTPDAIRLLQTGFLAASPVKPQTCFSLRLLIFHNSLWNHCHIGALPFTAALTEWLEPRSERLTVRHQKRARDMRKPFAAAVDLYRTLVNMTDKLVNQALRLTPQEILASKSCPACFGPQPPNIEEYPETTRNKLIICVDGNFQHRHQAKASRDYRQIETPRIFLPPTEISQMKDTIRAKELELKPPKKAADDKRNESTWKGCDDTGLMGCCCRHDAAIYMGNIFKSGEQRHLPLALINWVIEECEQDRHIGVLYDLGCSLDKFIGARKLLDDLQSRLSFGTSVFHAYVHNWICQLDYHPRFNDGWGLSDGEGLKRLWAYLSPLVSPLCYSTRNHRLGSLAHRLEYHNYRGIKGLPTWLHRKFCAAIKRREEARLVLSGLLEMRNPHISSGGNYTRAFFKEQWKAQGVFQKEHTEAEADRQAKLVSMYKQEVVVELLRNRLRGPEIFLATEQEVIDLLSSISEHSEKLKKLREELTGENRMNNVGDDEESKLLLLLWDAKADLFVQVVHIQAEMRPITDSKSIGARLGTKLKEKIYKARQARRPAVKRYINTFNRCYQNYTTKFPDQTLSDAADYPLAYDDFVNFPLDHRFWNDGLYYHSKAPWAIDPEVRAGINATLTLSRVQEEFQLLAQELCRAIGWGVAHSKRLKETIGHISRQDWIDAVPVGGFRRKLRYILIKKELDQQYKRHAAMMDKWSEKIDWLWQHCQPWSNRGYISEWNEMLEEIRRGCNGVGSTNHQGVDEQMEEAVLEVDLDDGEDADATLVSESAADHGTDGAEEEGRDN</sequence>
<dbReference type="Proteomes" id="UP000324748">
    <property type="component" value="Unassembled WGS sequence"/>
</dbReference>
<evidence type="ECO:0000256" key="2">
    <source>
        <dbReference type="SAM" id="MobiDB-lite"/>
    </source>
</evidence>
<proteinExistence type="predicted"/>
<feature type="domain" description="CxC1-like cysteine cluster associated with KDZ transposases" evidence="3">
    <location>
        <begin position="138"/>
        <end position="240"/>
    </location>
</feature>
<evidence type="ECO:0000259" key="3">
    <source>
        <dbReference type="Pfam" id="PF18802"/>
    </source>
</evidence>
<dbReference type="EMBL" id="VSWC01000027">
    <property type="protein sequence ID" value="KAA1110684.1"/>
    <property type="molecule type" value="Genomic_DNA"/>
</dbReference>
<name>A0A5B0QCG5_PUCGR</name>
<dbReference type="OrthoDB" id="2498701at2759"/>
<organism evidence="4 5">
    <name type="scientific">Puccinia graminis f. sp. tritici</name>
    <dbReference type="NCBI Taxonomy" id="56615"/>
    <lineage>
        <taxon>Eukaryota</taxon>
        <taxon>Fungi</taxon>
        <taxon>Dikarya</taxon>
        <taxon>Basidiomycota</taxon>
        <taxon>Pucciniomycotina</taxon>
        <taxon>Pucciniomycetes</taxon>
        <taxon>Pucciniales</taxon>
        <taxon>Pucciniaceae</taxon>
        <taxon>Puccinia</taxon>
    </lineage>
</organism>
<evidence type="ECO:0000313" key="4">
    <source>
        <dbReference type="EMBL" id="KAA1110684.1"/>
    </source>
</evidence>
<dbReference type="PANTHER" id="PTHR33096:SF1">
    <property type="entry name" value="CXC1-LIKE CYSTEINE CLUSTER ASSOCIATED WITH KDZ TRANSPOSASES DOMAIN-CONTAINING PROTEIN"/>
    <property type="match status" value="1"/>
</dbReference>
<dbReference type="PANTHER" id="PTHR33096">
    <property type="entry name" value="CXC2 DOMAIN-CONTAINING PROTEIN"/>
    <property type="match status" value="1"/>
</dbReference>
<comment type="caution">
    <text evidence="4">The sequence shown here is derived from an EMBL/GenBank/DDBJ whole genome shotgun (WGS) entry which is preliminary data.</text>
</comment>
<dbReference type="InterPro" id="IPR041320">
    <property type="entry name" value="CxC1"/>
</dbReference>
<evidence type="ECO:0000313" key="5">
    <source>
        <dbReference type="Proteomes" id="UP000324748"/>
    </source>
</evidence>
<dbReference type="Pfam" id="PF18758">
    <property type="entry name" value="KDZ"/>
    <property type="match status" value="1"/>
</dbReference>
<accession>A0A5B0QCG5</accession>
<dbReference type="Pfam" id="PF18802">
    <property type="entry name" value="CxC1"/>
    <property type="match status" value="1"/>
</dbReference>
<protein>
    <recommendedName>
        <fullName evidence="3">CxC1-like cysteine cluster associated with KDZ transposases domain-containing protein</fullName>
    </recommendedName>
</protein>
<feature type="region of interest" description="Disordered" evidence="2">
    <location>
        <begin position="935"/>
        <end position="963"/>
    </location>
</feature>